<name>A0A2R8B6L6_9RHOB</name>
<dbReference type="OrthoDB" id="7869508at2"/>
<feature type="transmembrane region" description="Helical" evidence="1">
    <location>
        <begin position="36"/>
        <end position="53"/>
    </location>
</feature>
<evidence type="ECO:0000256" key="1">
    <source>
        <dbReference type="SAM" id="Phobius"/>
    </source>
</evidence>
<dbReference type="Proteomes" id="UP000244924">
    <property type="component" value="Unassembled WGS sequence"/>
</dbReference>
<protein>
    <recommendedName>
        <fullName evidence="4">Tellurium resistance protein</fullName>
    </recommendedName>
</protein>
<dbReference type="EMBL" id="OMOQ01000001">
    <property type="protein sequence ID" value="SPH18285.1"/>
    <property type="molecule type" value="Genomic_DNA"/>
</dbReference>
<evidence type="ECO:0000313" key="3">
    <source>
        <dbReference type="Proteomes" id="UP000244924"/>
    </source>
</evidence>
<keyword evidence="3" id="KW-1185">Reference proteome</keyword>
<sequence length="146" mass="15885">MPTAAKLFAAFAFAVLAFFAAEIFKPHMPEGTQFGYFSFVSALIGLVAGWRVMGPEAGRGNWQAVNTGVKTSAVMVGLALLIFSTYEMLLLAFRPAYKGPMEAVVGIFDIGVEFFRTMLAWDVLVVLIIGGALAGLLSEWAARRWR</sequence>
<evidence type="ECO:0008006" key="4">
    <source>
        <dbReference type="Google" id="ProtNLM"/>
    </source>
</evidence>
<keyword evidence="1" id="KW-1133">Transmembrane helix</keyword>
<dbReference type="NCBIfam" id="NF033773">
    <property type="entry name" value="tellur_TrgA"/>
    <property type="match status" value="1"/>
</dbReference>
<feature type="transmembrane region" description="Helical" evidence="1">
    <location>
        <begin position="118"/>
        <end position="137"/>
    </location>
</feature>
<keyword evidence="1" id="KW-0472">Membrane</keyword>
<dbReference type="RefSeq" id="WP_108852630.1">
    <property type="nucleotide sequence ID" value="NZ_OMOQ01000001.1"/>
</dbReference>
<evidence type="ECO:0000313" key="2">
    <source>
        <dbReference type="EMBL" id="SPH18285.1"/>
    </source>
</evidence>
<reference evidence="2 3" key="1">
    <citation type="submission" date="2018-03" db="EMBL/GenBank/DDBJ databases">
        <authorList>
            <person name="Keele B.F."/>
        </authorList>
    </citation>
    <scope>NUCLEOTIDE SEQUENCE [LARGE SCALE GENOMIC DNA]</scope>
    <source>
        <strain evidence="2 3">CECT 8626</strain>
    </source>
</reference>
<dbReference type="AlphaFoldDB" id="A0A2R8B6L6"/>
<accession>A0A2R8B6L6</accession>
<keyword evidence="1" id="KW-0812">Transmembrane</keyword>
<organism evidence="2 3">
    <name type="scientific">Albidovulum aquaemixtae</name>
    <dbReference type="NCBI Taxonomy" id="1542388"/>
    <lineage>
        <taxon>Bacteria</taxon>
        <taxon>Pseudomonadati</taxon>
        <taxon>Pseudomonadota</taxon>
        <taxon>Alphaproteobacteria</taxon>
        <taxon>Rhodobacterales</taxon>
        <taxon>Paracoccaceae</taxon>
        <taxon>Albidovulum</taxon>
    </lineage>
</organism>
<dbReference type="InterPro" id="IPR047784">
    <property type="entry name" value="TrgA"/>
</dbReference>
<gene>
    <name evidence="2" type="ORF">DEA8626_01818</name>
</gene>
<feature type="transmembrane region" description="Helical" evidence="1">
    <location>
        <begin position="73"/>
        <end position="93"/>
    </location>
</feature>
<proteinExistence type="predicted"/>